<evidence type="ECO:0000256" key="6">
    <source>
        <dbReference type="ARBA" id="ARBA00022753"/>
    </source>
</evidence>
<evidence type="ECO:0000313" key="14">
    <source>
        <dbReference type="RefSeq" id="XP_032821470.1"/>
    </source>
</evidence>
<comment type="subcellular location">
    <subcellularLocation>
        <location evidence="2">Cytoplasm</location>
    </subcellularLocation>
    <subcellularLocation>
        <location evidence="10">Endomembrane system</location>
        <topology evidence="10">Peripheral membrane protein</topology>
        <orientation evidence="10">Cytoplasmic side</orientation>
    </subcellularLocation>
    <subcellularLocation>
        <location evidence="1">Endosome</location>
    </subcellularLocation>
</comment>
<sequence length="430" mass="46681">MEESTATVRNFPALCRMQQEFIMIRVQEPFLHNSDSWRPYISYEIFLHTNSISFTRKTSRVRRRFSEFVWLRQKMMKNASMIAVPRLPPKDLFFNCWCDDEIEERRKGLQTFLNKVVEIAPLLADSLLHLFLQSTLSRQDMEGCAMGRTPYSVSQAVRFRCGVPGADGDDGATAAIVPLKKWQVLEYGDWFVIEELEPFEFPPNHPLEMVKEEEEQEEQQQQQQEKREEKEAEEEEERDEAIEDDDEDDEDGTAVPIVKKRSTQKDRSASSCSSGVSVDSVSSSCSPPALPGDGESTRRVVLAPRPRENVGGDGGDDDMTGDVGDGGNDNAGDDGEVGDVGKSDGGNGDIGNVGNSDGGGDDDNNNNGGGSGNGDIGDGGDVSNVGDSSGDNDGDADGSEPAESSPESRANGESVDTSDSAVSGNAASLL</sequence>
<dbReference type="PANTHER" id="PTHR46209">
    <property type="entry name" value="PX DOMAIN-CONTAINING PROTEIN"/>
    <property type="match status" value="1"/>
</dbReference>
<feature type="region of interest" description="Disordered" evidence="11">
    <location>
        <begin position="211"/>
        <end position="430"/>
    </location>
</feature>
<feature type="compositionally biased region" description="Acidic residues" evidence="11">
    <location>
        <begin position="390"/>
        <end position="400"/>
    </location>
</feature>
<dbReference type="InterPro" id="IPR043544">
    <property type="entry name" value="SNX10/11"/>
</dbReference>
<keyword evidence="6" id="KW-0967">Endosome</keyword>
<evidence type="ECO:0000256" key="9">
    <source>
        <dbReference type="ARBA" id="ARBA00023136"/>
    </source>
</evidence>
<dbReference type="GO" id="GO:1901981">
    <property type="term" value="F:phosphatidylinositol phosphate binding"/>
    <property type="evidence" value="ECO:0007669"/>
    <property type="project" value="TreeGrafter"/>
</dbReference>
<dbReference type="RefSeq" id="XP_032821472.1">
    <property type="nucleotide sequence ID" value="XM_032965581.1"/>
</dbReference>
<accession>A0AAJ7TNU3</accession>
<feature type="compositionally biased region" description="Polar residues" evidence="11">
    <location>
        <begin position="414"/>
        <end position="430"/>
    </location>
</feature>
<dbReference type="AlphaFoldDB" id="A0AAJ7TNU3"/>
<dbReference type="Pfam" id="PF00787">
    <property type="entry name" value="PX"/>
    <property type="match status" value="1"/>
</dbReference>
<proteinExistence type="inferred from homology"/>
<dbReference type="InterPro" id="IPR036871">
    <property type="entry name" value="PX_dom_sf"/>
</dbReference>
<evidence type="ECO:0000313" key="16">
    <source>
        <dbReference type="RefSeq" id="XP_032821472.1"/>
    </source>
</evidence>
<evidence type="ECO:0000256" key="2">
    <source>
        <dbReference type="ARBA" id="ARBA00004496"/>
    </source>
</evidence>
<evidence type="ECO:0000256" key="3">
    <source>
        <dbReference type="ARBA" id="ARBA00010883"/>
    </source>
</evidence>
<dbReference type="RefSeq" id="XP_032821470.1">
    <property type="nucleotide sequence ID" value="XM_032965579.1"/>
</dbReference>
<comment type="similarity">
    <text evidence="3">Belongs to the sorting nexin family.</text>
</comment>
<gene>
    <name evidence="14 15 16" type="primary">LOC116948668</name>
</gene>
<evidence type="ECO:0000313" key="15">
    <source>
        <dbReference type="RefSeq" id="XP_032821471.1"/>
    </source>
</evidence>
<dbReference type="SUPFAM" id="SSF64268">
    <property type="entry name" value="PX domain"/>
    <property type="match status" value="1"/>
</dbReference>
<evidence type="ECO:0000259" key="12">
    <source>
        <dbReference type="PROSITE" id="PS50195"/>
    </source>
</evidence>
<dbReference type="PROSITE" id="PS50195">
    <property type="entry name" value="PX"/>
    <property type="match status" value="1"/>
</dbReference>
<reference evidence="14 15" key="1">
    <citation type="submission" date="2025-04" db="UniProtKB">
        <authorList>
            <consortium name="RefSeq"/>
        </authorList>
    </citation>
    <scope>IDENTIFICATION</scope>
    <source>
        <tissue evidence="14 15">Sperm</tissue>
    </source>
</reference>
<dbReference type="Gene3D" id="3.30.1520.10">
    <property type="entry name" value="Phox-like domain"/>
    <property type="match status" value="1"/>
</dbReference>
<evidence type="ECO:0000256" key="4">
    <source>
        <dbReference type="ARBA" id="ARBA00022448"/>
    </source>
</evidence>
<dbReference type="KEGG" id="pmrn:116948668"/>
<evidence type="ECO:0000256" key="10">
    <source>
        <dbReference type="ARBA" id="ARBA00029433"/>
    </source>
</evidence>
<feature type="compositionally biased region" description="Acidic residues" evidence="11">
    <location>
        <begin position="231"/>
        <end position="252"/>
    </location>
</feature>
<dbReference type="PANTHER" id="PTHR46209:SF3">
    <property type="entry name" value="PX DOMAIN-CONTAINING PROTEIN"/>
    <property type="match status" value="1"/>
</dbReference>
<dbReference type="Proteomes" id="UP001318040">
    <property type="component" value="Chromosome 34"/>
</dbReference>
<name>A0AAJ7TNU3_PETMA</name>
<keyword evidence="13" id="KW-1185">Reference proteome</keyword>
<keyword evidence="9" id="KW-0472">Membrane</keyword>
<dbReference type="SMART" id="SM00312">
    <property type="entry name" value="PX"/>
    <property type="match status" value="1"/>
</dbReference>
<keyword evidence="7" id="KW-0653">Protein transport</keyword>
<keyword evidence="5" id="KW-0963">Cytoplasm</keyword>
<evidence type="ECO:0000256" key="1">
    <source>
        <dbReference type="ARBA" id="ARBA00004177"/>
    </source>
</evidence>
<evidence type="ECO:0000313" key="13">
    <source>
        <dbReference type="Proteomes" id="UP001318040"/>
    </source>
</evidence>
<evidence type="ECO:0000256" key="11">
    <source>
        <dbReference type="SAM" id="MobiDB-lite"/>
    </source>
</evidence>
<dbReference type="InterPro" id="IPR001683">
    <property type="entry name" value="PX_dom"/>
</dbReference>
<evidence type="ECO:0000256" key="5">
    <source>
        <dbReference type="ARBA" id="ARBA00022490"/>
    </source>
</evidence>
<feature type="domain" description="PX" evidence="12">
    <location>
        <begin position="21"/>
        <end position="139"/>
    </location>
</feature>
<protein>
    <submittedName>
        <fullName evidence="14 15">Uncharacterized protein LOC116948668 isoform X1</fullName>
    </submittedName>
</protein>
<feature type="compositionally biased region" description="Low complexity" evidence="11">
    <location>
        <begin position="269"/>
        <end position="286"/>
    </location>
</feature>
<evidence type="ECO:0000256" key="8">
    <source>
        <dbReference type="ARBA" id="ARBA00023121"/>
    </source>
</evidence>
<keyword evidence="8" id="KW-0446">Lipid-binding</keyword>
<keyword evidence="4" id="KW-0813">Transport</keyword>
<organism evidence="13 15">
    <name type="scientific">Petromyzon marinus</name>
    <name type="common">Sea lamprey</name>
    <dbReference type="NCBI Taxonomy" id="7757"/>
    <lineage>
        <taxon>Eukaryota</taxon>
        <taxon>Metazoa</taxon>
        <taxon>Chordata</taxon>
        <taxon>Craniata</taxon>
        <taxon>Vertebrata</taxon>
        <taxon>Cyclostomata</taxon>
        <taxon>Hyperoartia</taxon>
        <taxon>Petromyzontiformes</taxon>
        <taxon>Petromyzontidae</taxon>
        <taxon>Petromyzon</taxon>
    </lineage>
</organism>
<dbReference type="GO" id="GO:0005768">
    <property type="term" value="C:endosome"/>
    <property type="evidence" value="ECO:0007669"/>
    <property type="project" value="UniProtKB-SubCell"/>
</dbReference>
<evidence type="ECO:0000256" key="7">
    <source>
        <dbReference type="ARBA" id="ARBA00022927"/>
    </source>
</evidence>
<dbReference type="GO" id="GO:0006886">
    <property type="term" value="P:intracellular protein transport"/>
    <property type="evidence" value="ECO:0007669"/>
    <property type="project" value="InterPro"/>
</dbReference>
<dbReference type="RefSeq" id="XP_032821471.1">
    <property type="nucleotide sequence ID" value="XM_032965580.1"/>
</dbReference>
<dbReference type="GO" id="GO:0016050">
    <property type="term" value="P:vesicle organization"/>
    <property type="evidence" value="ECO:0007669"/>
    <property type="project" value="TreeGrafter"/>
</dbReference>
<feature type="compositionally biased region" description="Gly residues" evidence="11">
    <location>
        <begin position="367"/>
        <end position="380"/>
    </location>
</feature>